<proteinExistence type="predicted"/>
<evidence type="ECO:0000256" key="3">
    <source>
        <dbReference type="ARBA" id="ARBA00023163"/>
    </source>
</evidence>
<dbReference type="CDD" id="cd06091">
    <property type="entry name" value="KOW_NusG"/>
    <property type="match status" value="1"/>
</dbReference>
<organism evidence="5">
    <name type="scientific">Thermorudis sp</name>
    <dbReference type="NCBI Taxonomy" id="1969470"/>
    <lineage>
        <taxon>Bacteria</taxon>
        <taxon>Pseudomonadati</taxon>
        <taxon>Thermomicrobiota</taxon>
        <taxon>Thermomicrobia</taxon>
        <taxon>Thermomicrobia incertae sedis</taxon>
        <taxon>Thermorudis</taxon>
    </lineage>
</organism>
<dbReference type="Gene3D" id="3.30.70.940">
    <property type="entry name" value="NusG, N-terminal domain"/>
    <property type="match status" value="1"/>
</dbReference>
<dbReference type="PANTHER" id="PTHR30265:SF7">
    <property type="entry name" value="TRANSCRIPTION ANTITERMINATION PROTEIN RFAH"/>
    <property type="match status" value="1"/>
</dbReference>
<dbReference type="SUPFAM" id="SSF82679">
    <property type="entry name" value="N-utilization substance G protein NusG, N-terminal domain"/>
    <property type="match status" value="1"/>
</dbReference>
<accession>A0A7C2WIV4</accession>
<keyword evidence="1" id="KW-0889">Transcription antitermination</keyword>
<sequence length="165" mass="18267">MRAWFVARTKPRREFQACDVLARRGLDVYLPQVPSRRCDRAGSRGLEPLFPGYLFCRLALGTAEWVVARSAPGVVHFLGAGGVPSALPDEVVEAIRSRVEALRRDGWPSPFRAGDHVLIARGPLAGLEAVFDRHLSPRGRARVFLEMVSRLVPIEIDVSMLRKAG</sequence>
<protein>
    <recommendedName>
        <fullName evidence="4">NusG-like N-terminal domain-containing protein</fullName>
    </recommendedName>
</protein>
<name>A0A7C2WIV4_9BACT</name>
<dbReference type="AlphaFoldDB" id="A0A7C2WIV4"/>
<reference evidence="5" key="1">
    <citation type="journal article" date="2020" name="mSystems">
        <title>Genome- and Community-Level Interaction Insights into Carbon Utilization and Element Cycling Functions of Hydrothermarchaeota in Hydrothermal Sediment.</title>
        <authorList>
            <person name="Zhou Z."/>
            <person name="Liu Y."/>
            <person name="Xu W."/>
            <person name="Pan J."/>
            <person name="Luo Z.H."/>
            <person name="Li M."/>
        </authorList>
    </citation>
    <scope>NUCLEOTIDE SEQUENCE [LARGE SCALE GENOMIC DNA]</scope>
    <source>
        <strain evidence="5">SpSt-192</strain>
    </source>
</reference>
<comment type="caution">
    <text evidence="5">The sequence shown here is derived from an EMBL/GenBank/DDBJ whole genome shotgun (WGS) entry which is preliminary data.</text>
</comment>
<evidence type="ECO:0000313" key="5">
    <source>
        <dbReference type="EMBL" id="HEX70404.1"/>
    </source>
</evidence>
<dbReference type="Pfam" id="PF02357">
    <property type="entry name" value="NusG"/>
    <property type="match status" value="1"/>
</dbReference>
<dbReference type="InterPro" id="IPR006645">
    <property type="entry name" value="NGN-like_dom"/>
</dbReference>
<dbReference type="EMBL" id="DSID01000318">
    <property type="protein sequence ID" value="HEX70404.1"/>
    <property type="molecule type" value="Genomic_DNA"/>
</dbReference>
<dbReference type="InterPro" id="IPR043425">
    <property type="entry name" value="NusG-like"/>
</dbReference>
<dbReference type="GO" id="GO:0006354">
    <property type="term" value="P:DNA-templated transcription elongation"/>
    <property type="evidence" value="ECO:0007669"/>
    <property type="project" value="InterPro"/>
</dbReference>
<dbReference type="PANTHER" id="PTHR30265">
    <property type="entry name" value="RHO-INTERACTING TRANSCRIPTION TERMINATION FACTOR NUSG"/>
    <property type="match status" value="1"/>
</dbReference>
<keyword evidence="3" id="KW-0804">Transcription</keyword>
<gene>
    <name evidence="5" type="ORF">ENP13_04070</name>
</gene>
<keyword evidence="2" id="KW-0805">Transcription regulation</keyword>
<dbReference type="GO" id="GO:0005829">
    <property type="term" value="C:cytosol"/>
    <property type="evidence" value="ECO:0007669"/>
    <property type="project" value="TreeGrafter"/>
</dbReference>
<dbReference type="InterPro" id="IPR008991">
    <property type="entry name" value="Translation_prot_SH3-like_sf"/>
</dbReference>
<dbReference type="SUPFAM" id="SSF50104">
    <property type="entry name" value="Translation proteins SH3-like domain"/>
    <property type="match status" value="1"/>
</dbReference>
<evidence type="ECO:0000259" key="4">
    <source>
        <dbReference type="SMART" id="SM00738"/>
    </source>
</evidence>
<evidence type="ECO:0000256" key="1">
    <source>
        <dbReference type="ARBA" id="ARBA00022814"/>
    </source>
</evidence>
<dbReference type="SMART" id="SM00738">
    <property type="entry name" value="NGN"/>
    <property type="match status" value="1"/>
</dbReference>
<evidence type="ECO:0000256" key="2">
    <source>
        <dbReference type="ARBA" id="ARBA00023015"/>
    </source>
</evidence>
<dbReference type="GO" id="GO:0031564">
    <property type="term" value="P:transcription antitermination"/>
    <property type="evidence" value="ECO:0007669"/>
    <property type="project" value="UniProtKB-KW"/>
</dbReference>
<dbReference type="InterPro" id="IPR036735">
    <property type="entry name" value="NGN_dom_sf"/>
</dbReference>
<feature type="domain" description="NusG-like N-terminal" evidence="4">
    <location>
        <begin position="1"/>
        <end position="99"/>
    </location>
</feature>